<accession>A0A2S7N4A5</accession>
<evidence type="ECO:0000313" key="11">
    <source>
        <dbReference type="Proteomes" id="UP000239663"/>
    </source>
</evidence>
<evidence type="ECO:0000313" key="10">
    <source>
        <dbReference type="EMBL" id="PQD96805.1"/>
    </source>
</evidence>
<feature type="transmembrane region" description="Helical" evidence="8">
    <location>
        <begin position="152"/>
        <end position="170"/>
    </location>
</feature>
<evidence type="ECO:0000256" key="6">
    <source>
        <dbReference type="ARBA" id="ARBA00022989"/>
    </source>
</evidence>
<comment type="subcellular location">
    <subcellularLocation>
        <location evidence="1">Cell membrane</location>
        <topology evidence="1">Multi-pass membrane protein</topology>
    </subcellularLocation>
</comment>
<dbReference type="InterPro" id="IPR000620">
    <property type="entry name" value="EamA_dom"/>
</dbReference>
<dbReference type="AlphaFoldDB" id="A0A2S7N4A5"/>
<evidence type="ECO:0000256" key="2">
    <source>
        <dbReference type="ARBA" id="ARBA00007362"/>
    </source>
</evidence>
<keyword evidence="5 8" id="KW-0812">Transmembrane</keyword>
<feature type="transmembrane region" description="Helical" evidence="8">
    <location>
        <begin position="207"/>
        <end position="230"/>
    </location>
</feature>
<feature type="transmembrane region" description="Helical" evidence="8">
    <location>
        <begin position="7"/>
        <end position="26"/>
    </location>
</feature>
<name>A0A2S7N4A5_9BACI</name>
<reference evidence="10 11" key="1">
    <citation type="submission" date="2017-12" db="EMBL/GenBank/DDBJ databases">
        <title>Taxonomic description and draft genome of Pradoshia cofamensis Gen. nov., sp. nov., a thermotolerant bacillale isolated from anterior gut of earthworm Eisenia fetida.</title>
        <authorList>
            <person name="Saha T."/>
            <person name="Chakraborty R."/>
        </authorList>
    </citation>
    <scope>NUCLEOTIDE SEQUENCE [LARGE SCALE GENOMIC DNA]</scope>
    <source>
        <strain evidence="10 11">EAG3</strain>
    </source>
</reference>
<protein>
    <submittedName>
        <fullName evidence="10">EamA family transporter RarD</fullName>
    </submittedName>
</protein>
<evidence type="ECO:0000256" key="8">
    <source>
        <dbReference type="SAM" id="Phobius"/>
    </source>
</evidence>
<dbReference type="NCBIfam" id="TIGR00688">
    <property type="entry name" value="rarD"/>
    <property type="match status" value="1"/>
</dbReference>
<keyword evidence="11" id="KW-1185">Reference proteome</keyword>
<dbReference type="Proteomes" id="UP000239663">
    <property type="component" value="Unassembled WGS sequence"/>
</dbReference>
<dbReference type="SUPFAM" id="SSF103481">
    <property type="entry name" value="Multidrug resistance efflux transporter EmrE"/>
    <property type="match status" value="2"/>
</dbReference>
<dbReference type="GO" id="GO:0005886">
    <property type="term" value="C:plasma membrane"/>
    <property type="evidence" value="ECO:0007669"/>
    <property type="project" value="UniProtKB-SubCell"/>
</dbReference>
<feature type="transmembrane region" description="Helical" evidence="8">
    <location>
        <begin position="237"/>
        <end position="261"/>
    </location>
</feature>
<dbReference type="InterPro" id="IPR004626">
    <property type="entry name" value="RarD"/>
</dbReference>
<feature type="domain" description="EamA" evidence="9">
    <location>
        <begin position="7"/>
        <end position="147"/>
    </location>
</feature>
<dbReference type="OrthoDB" id="369870at2"/>
<organism evidence="10 11">
    <name type="scientific">Pradoshia eiseniae</name>
    <dbReference type="NCBI Taxonomy" id="2064768"/>
    <lineage>
        <taxon>Bacteria</taxon>
        <taxon>Bacillati</taxon>
        <taxon>Bacillota</taxon>
        <taxon>Bacilli</taxon>
        <taxon>Bacillales</taxon>
        <taxon>Bacillaceae</taxon>
        <taxon>Pradoshia</taxon>
    </lineage>
</organism>
<proteinExistence type="inferred from homology"/>
<dbReference type="InterPro" id="IPR037185">
    <property type="entry name" value="EmrE-like"/>
</dbReference>
<evidence type="ECO:0000256" key="3">
    <source>
        <dbReference type="ARBA" id="ARBA00022448"/>
    </source>
</evidence>
<sequence>MEREKKLGILVGAGSYFIWGILPMYWKLAGEIDAIEILAHRMIWSFVFMVILIGIFGKRNSVMAELRQISRQPKTLFAITAATLLISVNWFLFIFSVNGNHILSASLGYYINPLVNVVFAMLLLKERLRASETIAVLIAAIGVILLSISQGAIPWTAISLAITFSLYGLIKKTVKVNTWTGLTVETMLLTPLALIYLLFFAEHAFMGYGASLNAVAIGGGLVTVVPLLLFSSAAKQISYIMLGFLQYLAPTLMLIVAVFVYGETLTAFEWISFLSIWIALIIYTTSNIVFAKRQKRIAQYKMNANHSV</sequence>
<keyword evidence="7 8" id="KW-0472">Membrane</keyword>
<evidence type="ECO:0000256" key="5">
    <source>
        <dbReference type="ARBA" id="ARBA00022692"/>
    </source>
</evidence>
<feature type="transmembrane region" description="Helical" evidence="8">
    <location>
        <begin position="130"/>
        <end position="146"/>
    </location>
</feature>
<dbReference type="PANTHER" id="PTHR22911">
    <property type="entry name" value="ACYL-MALONYL CONDENSING ENZYME-RELATED"/>
    <property type="match status" value="1"/>
</dbReference>
<dbReference type="EMBL" id="PKOZ01000001">
    <property type="protein sequence ID" value="PQD96805.1"/>
    <property type="molecule type" value="Genomic_DNA"/>
</dbReference>
<comment type="caution">
    <text evidence="10">The sequence shown here is derived from an EMBL/GenBank/DDBJ whole genome shotgun (WGS) entry which is preliminary data.</text>
</comment>
<keyword evidence="3" id="KW-0813">Transport</keyword>
<feature type="transmembrane region" description="Helical" evidence="8">
    <location>
        <begin position="102"/>
        <end position="123"/>
    </location>
</feature>
<keyword evidence="6 8" id="KW-1133">Transmembrane helix</keyword>
<evidence type="ECO:0000256" key="7">
    <source>
        <dbReference type="ARBA" id="ARBA00023136"/>
    </source>
</evidence>
<dbReference type="PANTHER" id="PTHR22911:SF137">
    <property type="entry name" value="SOLUTE CARRIER FAMILY 35 MEMBER G2-RELATED"/>
    <property type="match status" value="1"/>
</dbReference>
<gene>
    <name evidence="10" type="primary">rarD</name>
    <name evidence="10" type="ORF">CYL18_02640</name>
</gene>
<comment type="similarity">
    <text evidence="2">Belongs to the EamA transporter family.</text>
</comment>
<feature type="transmembrane region" description="Helical" evidence="8">
    <location>
        <begin position="76"/>
        <end position="96"/>
    </location>
</feature>
<feature type="transmembrane region" description="Helical" evidence="8">
    <location>
        <begin position="267"/>
        <end position="291"/>
    </location>
</feature>
<feature type="transmembrane region" description="Helical" evidence="8">
    <location>
        <begin position="38"/>
        <end position="56"/>
    </location>
</feature>
<feature type="transmembrane region" description="Helical" evidence="8">
    <location>
        <begin position="182"/>
        <end position="201"/>
    </location>
</feature>
<keyword evidence="4" id="KW-1003">Cell membrane</keyword>
<evidence type="ECO:0000259" key="9">
    <source>
        <dbReference type="Pfam" id="PF00892"/>
    </source>
</evidence>
<dbReference type="RefSeq" id="WP_104847901.1">
    <property type="nucleotide sequence ID" value="NZ_PKOZ01000001.1"/>
</dbReference>
<evidence type="ECO:0000256" key="4">
    <source>
        <dbReference type="ARBA" id="ARBA00022475"/>
    </source>
</evidence>
<evidence type="ECO:0000256" key="1">
    <source>
        <dbReference type="ARBA" id="ARBA00004651"/>
    </source>
</evidence>
<dbReference type="Pfam" id="PF00892">
    <property type="entry name" value="EamA"/>
    <property type="match status" value="1"/>
</dbReference>